<reference evidence="4 5" key="1">
    <citation type="journal article" date="2016" name="Nat. Commun.">
        <title>Thousands of microbial genomes shed light on interconnected biogeochemical processes in an aquifer system.</title>
        <authorList>
            <person name="Anantharaman K."/>
            <person name="Brown C.T."/>
            <person name="Hug L.A."/>
            <person name="Sharon I."/>
            <person name="Castelle C.J."/>
            <person name="Probst A.J."/>
            <person name="Thomas B.C."/>
            <person name="Singh A."/>
            <person name="Wilkins M.J."/>
            <person name="Karaoz U."/>
            <person name="Brodie E.L."/>
            <person name="Williams K.H."/>
            <person name="Hubbard S.S."/>
            <person name="Banfield J.F."/>
        </authorList>
    </citation>
    <scope>NUCLEOTIDE SEQUENCE [LARGE SCALE GENOMIC DNA]</scope>
</reference>
<comment type="caution">
    <text evidence="4">The sequence shown here is derived from an EMBL/GenBank/DDBJ whole genome shotgun (WGS) entry which is preliminary data.</text>
</comment>
<gene>
    <name evidence="4" type="ORF">A3D03_05515</name>
</gene>
<dbReference type="InterPro" id="IPR050595">
    <property type="entry name" value="Bact_response_regulator"/>
</dbReference>
<evidence type="ECO:0000313" key="5">
    <source>
        <dbReference type="Proteomes" id="UP000177092"/>
    </source>
</evidence>
<dbReference type="Pfam" id="PF00072">
    <property type="entry name" value="Response_reg"/>
    <property type="match status" value="1"/>
</dbReference>
<dbReference type="PROSITE" id="PS50110">
    <property type="entry name" value="RESPONSE_REGULATORY"/>
    <property type="match status" value="1"/>
</dbReference>
<dbReference type="PANTHER" id="PTHR44591">
    <property type="entry name" value="STRESS RESPONSE REGULATOR PROTEIN 1"/>
    <property type="match status" value="1"/>
</dbReference>
<dbReference type="GO" id="GO:0000160">
    <property type="term" value="P:phosphorelay signal transduction system"/>
    <property type="evidence" value="ECO:0007669"/>
    <property type="project" value="InterPro"/>
</dbReference>
<accession>A0A1F6A813</accession>
<dbReference type="Proteomes" id="UP000177092">
    <property type="component" value="Unassembled WGS sequence"/>
</dbReference>
<dbReference type="AlphaFoldDB" id="A0A1F6A813"/>
<proteinExistence type="predicted"/>
<organism evidence="4 5">
    <name type="scientific">Candidatus Gottesmanbacteria bacterium RIFCSPHIGHO2_02_FULL_40_13</name>
    <dbReference type="NCBI Taxonomy" id="1798384"/>
    <lineage>
        <taxon>Bacteria</taxon>
        <taxon>Candidatus Gottesmaniibacteriota</taxon>
    </lineage>
</organism>
<keyword evidence="1 2" id="KW-0597">Phosphoprotein</keyword>
<name>A0A1F6A813_9BACT</name>
<dbReference type="SUPFAM" id="SSF52172">
    <property type="entry name" value="CheY-like"/>
    <property type="match status" value="1"/>
</dbReference>
<dbReference type="PANTHER" id="PTHR44591:SF3">
    <property type="entry name" value="RESPONSE REGULATORY DOMAIN-CONTAINING PROTEIN"/>
    <property type="match status" value="1"/>
</dbReference>
<feature type="modified residue" description="4-aspartylphosphate" evidence="2">
    <location>
        <position position="52"/>
    </location>
</feature>
<dbReference type="InterPro" id="IPR011006">
    <property type="entry name" value="CheY-like_superfamily"/>
</dbReference>
<dbReference type="Gene3D" id="3.40.50.2300">
    <property type="match status" value="1"/>
</dbReference>
<dbReference type="STRING" id="1798384.A3D03_05515"/>
<feature type="domain" description="Response regulatory" evidence="3">
    <location>
        <begin position="3"/>
        <end position="118"/>
    </location>
</feature>
<evidence type="ECO:0000256" key="2">
    <source>
        <dbReference type="PROSITE-ProRule" id="PRU00169"/>
    </source>
</evidence>
<sequence length="125" mass="13983">MKKILVVEDDVSLLKAYREMFKPEEFQMIEASNGQDGIARVNEEKPDVILLDIMLPGGMNGFDVLEQLKKNSATKQIPVIVTTNLDTEEKVAKTIGARDYLVKANTTKDEIIKLVMDCLQPSKSV</sequence>
<dbReference type="SMART" id="SM00448">
    <property type="entry name" value="REC"/>
    <property type="match status" value="1"/>
</dbReference>
<evidence type="ECO:0000313" key="4">
    <source>
        <dbReference type="EMBL" id="OGG20716.1"/>
    </source>
</evidence>
<dbReference type="InterPro" id="IPR001789">
    <property type="entry name" value="Sig_transdc_resp-reg_receiver"/>
</dbReference>
<evidence type="ECO:0000259" key="3">
    <source>
        <dbReference type="PROSITE" id="PS50110"/>
    </source>
</evidence>
<protein>
    <recommendedName>
        <fullName evidence="3">Response regulatory domain-containing protein</fullName>
    </recommendedName>
</protein>
<dbReference type="EMBL" id="MFJN01000036">
    <property type="protein sequence ID" value="OGG20716.1"/>
    <property type="molecule type" value="Genomic_DNA"/>
</dbReference>
<evidence type="ECO:0000256" key="1">
    <source>
        <dbReference type="ARBA" id="ARBA00022553"/>
    </source>
</evidence>